<feature type="transmembrane region" description="Helical" evidence="2">
    <location>
        <begin position="37"/>
        <end position="55"/>
    </location>
</feature>
<name>I4EJQ3_9BACT</name>
<comment type="caution">
    <text evidence="3">The sequence shown here is derived from an EMBL/GenBank/DDBJ whole genome shotgun (WGS) entry which is preliminary data.</text>
</comment>
<organism evidence="3 4">
    <name type="scientific">Nitrolancea hollandica Lb</name>
    <dbReference type="NCBI Taxonomy" id="1129897"/>
    <lineage>
        <taxon>Bacteria</taxon>
        <taxon>Pseudomonadati</taxon>
        <taxon>Thermomicrobiota</taxon>
        <taxon>Thermomicrobia</taxon>
        <taxon>Sphaerobacterales</taxon>
        <taxon>Sphaerobacterineae</taxon>
        <taxon>Sphaerobacteraceae</taxon>
        <taxon>Nitrolancea</taxon>
    </lineage>
</organism>
<gene>
    <name evidence="3" type="ORF">NITHO_4190005</name>
</gene>
<keyword evidence="4" id="KW-1185">Reference proteome</keyword>
<dbReference type="Proteomes" id="UP000004221">
    <property type="component" value="Unassembled WGS sequence"/>
</dbReference>
<sequence>MSDIVDPSRTSQPTLDATQRPGGVPGEYSVPPSKRGLFGRLWAPLGMVLSLLRFLLRRSLWVVIRSGRGIWRHPTLTLALVVAVFLAYQGYERFLEPQPAPADPGHYEIVEAIPPPLPVAEYLSAQKNFDADAMWNTYSEQAKASNLAQGSSLQTLRQTTQELQLQGLEYGESHYIGGYQIQPGGNAYYFYVTRVQDPKGNAAEIYQIFIADGDGKVLRVEQPQLTQSVH</sequence>
<dbReference type="AlphaFoldDB" id="I4EJQ3"/>
<dbReference type="EMBL" id="CAGS01000356">
    <property type="protein sequence ID" value="CCF84915.1"/>
    <property type="molecule type" value="Genomic_DNA"/>
</dbReference>
<feature type="transmembrane region" description="Helical" evidence="2">
    <location>
        <begin position="75"/>
        <end position="91"/>
    </location>
</feature>
<evidence type="ECO:0000256" key="2">
    <source>
        <dbReference type="SAM" id="Phobius"/>
    </source>
</evidence>
<evidence type="ECO:0000256" key="1">
    <source>
        <dbReference type="SAM" id="MobiDB-lite"/>
    </source>
</evidence>
<keyword evidence="2" id="KW-0472">Membrane</keyword>
<feature type="compositionally biased region" description="Polar residues" evidence="1">
    <location>
        <begin position="8"/>
        <end position="17"/>
    </location>
</feature>
<feature type="region of interest" description="Disordered" evidence="1">
    <location>
        <begin position="1"/>
        <end position="29"/>
    </location>
</feature>
<keyword evidence="2" id="KW-1133">Transmembrane helix</keyword>
<keyword evidence="2" id="KW-0812">Transmembrane</keyword>
<accession>I4EJQ3</accession>
<evidence type="ECO:0000313" key="4">
    <source>
        <dbReference type="Proteomes" id="UP000004221"/>
    </source>
</evidence>
<proteinExistence type="predicted"/>
<evidence type="ECO:0000313" key="3">
    <source>
        <dbReference type="EMBL" id="CCF84915.1"/>
    </source>
</evidence>
<protein>
    <submittedName>
        <fullName evidence="3">Uncharacterized protein</fullName>
    </submittedName>
</protein>
<reference evidence="3 4" key="1">
    <citation type="journal article" date="2012" name="ISME J.">
        <title>Nitrification expanded: discovery, physiology and genomics of a nitrite-oxidizing bacterium from the phylum Chloroflexi.</title>
        <authorList>
            <person name="Sorokin D.Y."/>
            <person name="Lucker S."/>
            <person name="Vejmelkova D."/>
            <person name="Kostrikina N.A."/>
            <person name="Kleerebezem R."/>
            <person name="Rijpstra W.I."/>
            <person name="Damste J.S."/>
            <person name="Le Paslier D."/>
            <person name="Muyzer G."/>
            <person name="Wagner M."/>
            <person name="van Loosdrecht M.C."/>
            <person name="Daims H."/>
        </authorList>
    </citation>
    <scope>NUCLEOTIDE SEQUENCE [LARGE SCALE GENOMIC DNA]</scope>
    <source>
        <strain evidence="4">none</strain>
    </source>
</reference>